<dbReference type="AlphaFoldDB" id="A0A250FA83"/>
<dbReference type="KEGG" id="clk:CGC53_01780"/>
<sequence length="195" mass="22028">MKKNLVKLSAIIALMLLTTATYAQEFHIGAKAGANLGKIAGVAYKDNFKLGYQIGGFLEFDFTNKWGLQGEVLFNQSNTEIRNSYKQVWDEKFNKNKTLDYVSVPVLLKYNPNEFLSLHAGPQFSFLTNSEDSTWENGKKLFKDTDFSIVAGLEVKILNPLYVYGRYAWGYSDINKALSEKATLQQIQIGVGLRF</sequence>
<dbReference type="Gene3D" id="2.40.160.20">
    <property type="match status" value="1"/>
</dbReference>
<evidence type="ECO:0000256" key="1">
    <source>
        <dbReference type="ARBA" id="ARBA00022729"/>
    </source>
</evidence>
<feature type="signal peptide" evidence="2">
    <location>
        <begin position="1"/>
        <end position="23"/>
    </location>
</feature>
<dbReference type="InterPro" id="IPR027385">
    <property type="entry name" value="Beta-barrel_OMP"/>
</dbReference>
<dbReference type="Proteomes" id="UP000217276">
    <property type="component" value="Chromosome"/>
</dbReference>
<proteinExistence type="predicted"/>
<dbReference type="EMBL" id="CP022384">
    <property type="protein sequence ID" value="ATA81165.1"/>
    <property type="molecule type" value="Genomic_DNA"/>
</dbReference>
<dbReference type="SUPFAM" id="SSF56925">
    <property type="entry name" value="OMPA-like"/>
    <property type="match status" value="1"/>
</dbReference>
<evidence type="ECO:0000313" key="4">
    <source>
        <dbReference type="EMBL" id="ATA81165.1"/>
    </source>
</evidence>
<dbReference type="Pfam" id="PF13505">
    <property type="entry name" value="OMP_b-brl"/>
    <property type="match status" value="1"/>
</dbReference>
<protein>
    <recommendedName>
        <fullName evidence="3">Outer membrane protein beta-barrel domain-containing protein</fullName>
    </recommendedName>
</protein>
<feature type="chain" id="PRO_5012106030" description="Outer membrane protein beta-barrel domain-containing protein" evidence="2">
    <location>
        <begin position="24"/>
        <end position="195"/>
    </location>
</feature>
<keyword evidence="1 2" id="KW-0732">Signal</keyword>
<dbReference type="InterPro" id="IPR011250">
    <property type="entry name" value="OMP/PagP_B-barrel"/>
</dbReference>
<feature type="domain" description="Outer membrane protein beta-barrel" evidence="3">
    <location>
        <begin position="10"/>
        <end position="195"/>
    </location>
</feature>
<accession>A0A250FA83</accession>
<evidence type="ECO:0000256" key="2">
    <source>
        <dbReference type="SAM" id="SignalP"/>
    </source>
</evidence>
<reference evidence="5" key="1">
    <citation type="submission" date="2017-06" db="EMBL/GenBank/DDBJ databases">
        <title>Capnocytophaga spp. assemblies.</title>
        <authorList>
            <person name="Gulvik C.A."/>
        </authorList>
    </citation>
    <scope>NUCLEOTIDE SEQUENCE [LARGE SCALE GENOMIC DNA]</scope>
    <source>
        <strain evidence="5">H6253</strain>
    </source>
</reference>
<dbReference type="RefSeq" id="WP_095913081.1">
    <property type="nucleotide sequence ID" value="NZ_CAUUPF010000011.1"/>
</dbReference>
<evidence type="ECO:0000313" key="5">
    <source>
        <dbReference type="Proteomes" id="UP000217276"/>
    </source>
</evidence>
<organism evidence="4 5">
    <name type="scientific">Capnocytophaga leadbetteri</name>
    <dbReference type="NCBI Taxonomy" id="327575"/>
    <lineage>
        <taxon>Bacteria</taxon>
        <taxon>Pseudomonadati</taxon>
        <taxon>Bacteroidota</taxon>
        <taxon>Flavobacteriia</taxon>
        <taxon>Flavobacteriales</taxon>
        <taxon>Flavobacteriaceae</taxon>
        <taxon>Capnocytophaga</taxon>
    </lineage>
</organism>
<name>A0A250FA83_9FLAO</name>
<keyword evidence="5" id="KW-1185">Reference proteome</keyword>
<gene>
    <name evidence="4" type="ORF">CGC53_01780</name>
</gene>
<evidence type="ECO:0000259" key="3">
    <source>
        <dbReference type="Pfam" id="PF13505"/>
    </source>
</evidence>